<keyword evidence="7" id="KW-1185">Reference proteome</keyword>
<feature type="domain" description="Thioredoxin" evidence="5">
    <location>
        <begin position="36"/>
        <end position="202"/>
    </location>
</feature>
<keyword evidence="4" id="KW-1015">Disulfide bond</keyword>
<dbReference type="InterPro" id="IPR003782">
    <property type="entry name" value="SCO1/SenC"/>
</dbReference>
<dbReference type="Proteomes" id="UP000182063">
    <property type="component" value="Chromosome"/>
</dbReference>
<evidence type="ECO:0000256" key="4">
    <source>
        <dbReference type="PIRSR" id="PIRSR603782-2"/>
    </source>
</evidence>
<gene>
    <name evidence="6" type="ORF">BSL82_15275</name>
</gene>
<evidence type="ECO:0000256" key="3">
    <source>
        <dbReference type="PIRSR" id="PIRSR603782-1"/>
    </source>
</evidence>
<evidence type="ECO:0000256" key="1">
    <source>
        <dbReference type="ARBA" id="ARBA00010996"/>
    </source>
</evidence>
<evidence type="ECO:0000256" key="2">
    <source>
        <dbReference type="ARBA" id="ARBA00023008"/>
    </source>
</evidence>
<dbReference type="EMBL" id="CP018221">
    <property type="protein sequence ID" value="API60481.1"/>
    <property type="molecule type" value="Genomic_DNA"/>
</dbReference>
<dbReference type="InterPro" id="IPR013766">
    <property type="entry name" value="Thioredoxin_domain"/>
</dbReference>
<dbReference type="GO" id="GO:0046872">
    <property type="term" value="F:metal ion binding"/>
    <property type="evidence" value="ECO:0007669"/>
    <property type="project" value="UniProtKB-KW"/>
</dbReference>
<dbReference type="SUPFAM" id="SSF52833">
    <property type="entry name" value="Thioredoxin-like"/>
    <property type="match status" value="1"/>
</dbReference>
<accession>A0A1L3ZXX7</accession>
<name>A0A1L3ZXX7_9SPHN</name>
<dbReference type="KEGG" id="sphj:BSL82_15275"/>
<dbReference type="AlphaFoldDB" id="A0A1L3ZXX7"/>
<evidence type="ECO:0000259" key="5">
    <source>
        <dbReference type="PROSITE" id="PS51352"/>
    </source>
</evidence>
<dbReference type="OrthoDB" id="9790194at2"/>
<dbReference type="STRING" id="1921510.BSL82_15275"/>
<feature type="disulfide bond" description="Redox-active" evidence="4">
    <location>
        <begin position="74"/>
        <end position="78"/>
    </location>
</feature>
<dbReference type="CDD" id="cd02968">
    <property type="entry name" value="SCO"/>
    <property type="match status" value="1"/>
</dbReference>
<dbReference type="Gene3D" id="3.40.30.10">
    <property type="entry name" value="Glutaredoxin"/>
    <property type="match status" value="1"/>
</dbReference>
<dbReference type="PANTHER" id="PTHR12151:SF25">
    <property type="entry name" value="LINALOOL DEHYDRATASE_ISOMERASE DOMAIN-CONTAINING PROTEIN"/>
    <property type="match status" value="1"/>
</dbReference>
<comment type="similarity">
    <text evidence="1">Belongs to the SCO1/2 family.</text>
</comment>
<keyword evidence="3" id="KW-0479">Metal-binding</keyword>
<reference evidence="7" key="1">
    <citation type="submission" date="2016-11" db="EMBL/GenBank/DDBJ databases">
        <title>Complete Genome Sequence of alachlor-degrading Sphingomonas sp. strain JJ-A5.</title>
        <authorList>
            <person name="Lee H."/>
            <person name="Ka J.-O."/>
        </authorList>
    </citation>
    <scope>NUCLEOTIDE SEQUENCE [LARGE SCALE GENOMIC DNA]</scope>
    <source>
        <strain evidence="7">JJ-A5</strain>
    </source>
</reference>
<dbReference type="FunFam" id="3.40.30.10:FF:000013">
    <property type="entry name" value="Blast:Protein SCO1 homolog, mitochondrial"/>
    <property type="match status" value="1"/>
</dbReference>
<dbReference type="Pfam" id="PF02630">
    <property type="entry name" value="SCO1-SenC"/>
    <property type="match status" value="1"/>
</dbReference>
<feature type="binding site" evidence="3">
    <location>
        <position position="167"/>
    </location>
    <ligand>
        <name>Cu cation</name>
        <dbReference type="ChEBI" id="CHEBI:23378"/>
    </ligand>
</feature>
<dbReference type="RefSeq" id="WP_072598148.1">
    <property type="nucleotide sequence ID" value="NZ_CP018221.1"/>
</dbReference>
<evidence type="ECO:0000313" key="7">
    <source>
        <dbReference type="Proteomes" id="UP000182063"/>
    </source>
</evidence>
<feature type="binding site" evidence="3">
    <location>
        <position position="78"/>
    </location>
    <ligand>
        <name>Cu cation</name>
        <dbReference type="ChEBI" id="CHEBI:23378"/>
    </ligand>
</feature>
<keyword evidence="2 3" id="KW-0186">Copper</keyword>
<sequence length="202" mass="21937">MNRRFILLALLAAILVAGAVLVLAPGSKQATEAPPLAGATIGGPFSLVDQDGRPVTQDALKGRYALVYFGYTYCPDVCPVDLARLMQGLRAFEAKDAARAARVQPVFITIDPARDTVPVVKQFVSAFHPRLMGLTGNQEAVDGALKSYRVYARKVGPEEATDYLMDHSANGYLFDPDGKPMLLFTQVDKPDDIAALLDRWVQ</sequence>
<protein>
    <recommendedName>
        <fullName evidence="5">Thioredoxin domain-containing protein</fullName>
    </recommendedName>
</protein>
<dbReference type="InterPro" id="IPR036249">
    <property type="entry name" value="Thioredoxin-like_sf"/>
</dbReference>
<dbReference type="PROSITE" id="PS51352">
    <property type="entry name" value="THIOREDOXIN_2"/>
    <property type="match status" value="1"/>
</dbReference>
<proteinExistence type="inferred from homology"/>
<dbReference type="PANTHER" id="PTHR12151">
    <property type="entry name" value="ELECTRON TRANSPORT PROTIN SCO1/SENC FAMILY MEMBER"/>
    <property type="match status" value="1"/>
</dbReference>
<evidence type="ECO:0000313" key="6">
    <source>
        <dbReference type="EMBL" id="API60481.1"/>
    </source>
</evidence>
<organism evidence="6 7">
    <name type="scientific">Tardibacter chloracetimidivorans</name>
    <dbReference type="NCBI Taxonomy" id="1921510"/>
    <lineage>
        <taxon>Bacteria</taxon>
        <taxon>Pseudomonadati</taxon>
        <taxon>Pseudomonadota</taxon>
        <taxon>Alphaproteobacteria</taxon>
        <taxon>Sphingomonadales</taxon>
        <taxon>Sphingomonadaceae</taxon>
        <taxon>Tardibacter</taxon>
    </lineage>
</organism>
<feature type="binding site" evidence="3">
    <location>
        <position position="74"/>
    </location>
    <ligand>
        <name>Cu cation</name>
        <dbReference type="ChEBI" id="CHEBI:23378"/>
    </ligand>
</feature>